<accession>A0ABR7JE46</accession>
<dbReference type="RefSeq" id="WP_166133963.1">
    <property type="nucleotide sequence ID" value="NZ_JAAOBY010000002.1"/>
</dbReference>
<evidence type="ECO:0000313" key="3">
    <source>
        <dbReference type="Proteomes" id="UP000621670"/>
    </source>
</evidence>
<reference evidence="2 3" key="1">
    <citation type="submission" date="2020-08" db="EMBL/GenBank/DDBJ databases">
        <title>Description of novel Flavobacterium F-400 isolate.</title>
        <authorList>
            <person name="Saticioglu I."/>
            <person name="Duman M."/>
            <person name="Altun S."/>
        </authorList>
    </citation>
    <scope>NUCLEOTIDE SEQUENCE [LARGE SCALE GENOMIC DNA]</scope>
    <source>
        <strain evidence="2 3">F-400</strain>
    </source>
</reference>
<comment type="caution">
    <text evidence="2">The sequence shown here is derived from an EMBL/GenBank/DDBJ whole genome shotgun (WGS) entry which is preliminary data.</text>
</comment>
<organism evidence="2 3">
    <name type="scientific">Flavobacterium turcicum</name>
    <dbReference type="NCBI Taxonomy" id="2764718"/>
    <lineage>
        <taxon>Bacteria</taxon>
        <taxon>Pseudomonadati</taxon>
        <taxon>Bacteroidota</taxon>
        <taxon>Flavobacteriia</taxon>
        <taxon>Flavobacteriales</taxon>
        <taxon>Flavobacteriaceae</taxon>
        <taxon>Flavobacterium</taxon>
    </lineage>
</organism>
<protein>
    <submittedName>
        <fullName evidence="2">Uncharacterized protein</fullName>
    </submittedName>
</protein>
<gene>
    <name evidence="2" type="ORF">H8R26_05015</name>
</gene>
<name>A0ABR7JE46_9FLAO</name>
<evidence type="ECO:0000256" key="1">
    <source>
        <dbReference type="SAM" id="Coils"/>
    </source>
</evidence>
<sequence length="375" mass="44234">MNVLILTRLELYEKIWSTPMVVLAKEFNLSDNGLRKICKKHNIPTPLMGHWQKIQYGKKTTVIKLPNKNKEEQIKINIDQSKSSSYQQDPKIDLISESIKNNKRLVLKVSDRLSKPDIIVVNTQNYLKEIKPDAYSRIKGTVQTGRGMPSIIVTPKNISRSLRILDNLIKNFLALNYKVVLKEEGLTIIAYEDDEMKISIREICNSVQVETDFRWKTRELIPNGKLALKAGRFGAYEFVDSNKSLIEDQIAKILIKIESDFLAMHEMRARRKLEEIKRKELEKIELEKQLEKENELNKFKQFYNDAHRWKNFNVLKEYFDYINTQPEKSLQTEQWLDWASKKLDWYNPLSNAKEEFLDDVDKDTLSFKKKTWYLP</sequence>
<dbReference type="EMBL" id="JACRUM010000002">
    <property type="protein sequence ID" value="MBC5862775.1"/>
    <property type="molecule type" value="Genomic_DNA"/>
</dbReference>
<feature type="coiled-coil region" evidence="1">
    <location>
        <begin position="262"/>
        <end position="296"/>
    </location>
</feature>
<keyword evidence="3" id="KW-1185">Reference proteome</keyword>
<proteinExistence type="predicted"/>
<dbReference type="Proteomes" id="UP000621670">
    <property type="component" value="Unassembled WGS sequence"/>
</dbReference>
<evidence type="ECO:0000313" key="2">
    <source>
        <dbReference type="EMBL" id="MBC5862775.1"/>
    </source>
</evidence>
<keyword evidence="1" id="KW-0175">Coiled coil</keyword>